<gene>
    <name evidence="1" type="ORF">BAU08_07190</name>
</gene>
<name>A0A193FVD7_9BORD</name>
<dbReference type="STRING" id="463025.BAU08_07190"/>
<accession>A0A193FVD7</accession>
<organism evidence="1 2">
    <name type="scientific">Bordetella bronchialis</name>
    <dbReference type="NCBI Taxonomy" id="463025"/>
    <lineage>
        <taxon>Bacteria</taxon>
        <taxon>Pseudomonadati</taxon>
        <taxon>Pseudomonadota</taxon>
        <taxon>Betaproteobacteria</taxon>
        <taxon>Burkholderiales</taxon>
        <taxon>Alcaligenaceae</taxon>
        <taxon>Bordetella</taxon>
    </lineage>
</organism>
<evidence type="ECO:0000313" key="2">
    <source>
        <dbReference type="Proteomes" id="UP000092213"/>
    </source>
</evidence>
<reference evidence="1 2" key="1">
    <citation type="submission" date="2016-06" db="EMBL/GenBank/DDBJ databases">
        <title>Complete genome sequences of Bordetella bronchialis and Bordetella flabilis.</title>
        <authorList>
            <person name="LiPuma J.J."/>
            <person name="Spilker T."/>
        </authorList>
    </citation>
    <scope>NUCLEOTIDE SEQUENCE [LARGE SCALE GENOMIC DNA]</scope>
    <source>
        <strain evidence="1 2">AU17976</strain>
    </source>
</reference>
<dbReference type="Proteomes" id="UP000092213">
    <property type="component" value="Chromosome"/>
</dbReference>
<dbReference type="RefSeq" id="WP_066668734.1">
    <property type="nucleotide sequence ID" value="NZ_CP178749.1"/>
</dbReference>
<proteinExistence type="predicted"/>
<dbReference type="EMBL" id="CP016171">
    <property type="protein sequence ID" value="ANN71146.1"/>
    <property type="molecule type" value="Genomic_DNA"/>
</dbReference>
<sequence>MRNIESFEYRGHAVSIDVRPVSAESDTGVYLTTIAVAVLDADGQPGPPVHVCKRAQYVFLDAASANAAAVSRAKAYIDGAKSTA</sequence>
<evidence type="ECO:0000313" key="1">
    <source>
        <dbReference type="EMBL" id="ANN71146.1"/>
    </source>
</evidence>
<protein>
    <submittedName>
        <fullName evidence="1">Uncharacterized protein</fullName>
    </submittedName>
</protein>
<dbReference type="AlphaFoldDB" id="A0A193FVD7"/>